<dbReference type="EnsemblPlants" id="ONIVA06G18620.1">
    <property type="protein sequence ID" value="ONIVA06G18620.1"/>
    <property type="gene ID" value="ONIVA06G18620"/>
</dbReference>
<dbReference type="AlphaFoldDB" id="A0A0E0HR82"/>
<proteinExistence type="predicted"/>
<keyword evidence="2" id="KW-1185">Reference proteome</keyword>
<dbReference type="OMA" id="QQKYIRV"/>
<name>A0A0E0HR82_ORYNI</name>
<sequence>MVSAIGLLAENQEPKMEDIIKLETNYSLAELKDLKVVDHVSRPNTFILEMLIESFLNDIIFHISITPTNLLLATLNASKGPTPDLLQTQQKYIRVQRLTFARARWNNPTACIAALEGVPHVTPELGDC</sequence>
<evidence type="ECO:0000313" key="2">
    <source>
        <dbReference type="Proteomes" id="UP000006591"/>
    </source>
</evidence>
<accession>A0A0E0HR82</accession>
<evidence type="ECO:0000313" key="1">
    <source>
        <dbReference type="EnsemblPlants" id="ONIVA06G18620.1"/>
    </source>
</evidence>
<dbReference type="Proteomes" id="UP000006591">
    <property type="component" value="Chromosome 6"/>
</dbReference>
<dbReference type="Gramene" id="ONIVA06G18620.1">
    <property type="protein sequence ID" value="ONIVA06G18620.1"/>
    <property type="gene ID" value="ONIVA06G18620"/>
</dbReference>
<organism evidence="1">
    <name type="scientific">Oryza nivara</name>
    <name type="common">Indian wild rice</name>
    <name type="synonym">Oryza sativa f. spontanea</name>
    <dbReference type="NCBI Taxonomy" id="4536"/>
    <lineage>
        <taxon>Eukaryota</taxon>
        <taxon>Viridiplantae</taxon>
        <taxon>Streptophyta</taxon>
        <taxon>Embryophyta</taxon>
        <taxon>Tracheophyta</taxon>
        <taxon>Spermatophyta</taxon>
        <taxon>Magnoliopsida</taxon>
        <taxon>Liliopsida</taxon>
        <taxon>Poales</taxon>
        <taxon>Poaceae</taxon>
        <taxon>BOP clade</taxon>
        <taxon>Oryzoideae</taxon>
        <taxon>Oryzeae</taxon>
        <taxon>Oryzinae</taxon>
        <taxon>Oryza</taxon>
    </lineage>
</organism>
<protein>
    <submittedName>
        <fullName evidence="1">Uncharacterized protein</fullName>
    </submittedName>
</protein>
<reference evidence="1" key="2">
    <citation type="submission" date="2018-04" db="EMBL/GenBank/DDBJ databases">
        <title>OnivRS2 (Oryza nivara Reference Sequence Version 2).</title>
        <authorList>
            <person name="Zhang J."/>
            <person name="Kudrna D."/>
            <person name="Lee S."/>
            <person name="Talag J."/>
            <person name="Rajasekar S."/>
            <person name="Welchert J."/>
            <person name="Hsing Y.-I."/>
            <person name="Wing R.A."/>
        </authorList>
    </citation>
    <scope>NUCLEOTIDE SEQUENCE [LARGE SCALE GENOMIC DNA]</scope>
    <source>
        <strain evidence="1">SL10</strain>
    </source>
</reference>
<reference evidence="1" key="1">
    <citation type="submission" date="2015-04" db="UniProtKB">
        <authorList>
            <consortium name="EnsemblPlants"/>
        </authorList>
    </citation>
    <scope>IDENTIFICATION</scope>
    <source>
        <strain evidence="1">SL10</strain>
    </source>
</reference>